<accession>A0A448NP86</accession>
<dbReference type="Proteomes" id="UP000028349">
    <property type="component" value="Unassembled WGS sequence"/>
</dbReference>
<dbReference type="EMBL" id="JPEP01000002">
    <property type="protein sequence ID" value="KEY19529.1"/>
    <property type="molecule type" value="Genomic_DNA"/>
</dbReference>
<evidence type="ECO:0000313" key="3">
    <source>
        <dbReference type="Proteomes" id="UP000028349"/>
    </source>
</evidence>
<gene>
    <name evidence="1" type="ORF">HY04_14140</name>
    <name evidence="2" type="ORF">NCTC13489_00751</name>
</gene>
<dbReference type="RefSeq" id="WP_034720729.1">
    <property type="nucleotide sequence ID" value="NZ_FOIX01000003.1"/>
</dbReference>
<dbReference type="Proteomes" id="UP000270036">
    <property type="component" value="Chromosome"/>
</dbReference>
<proteinExistence type="predicted"/>
<evidence type="ECO:0000313" key="4">
    <source>
        <dbReference type="Proteomes" id="UP000270036"/>
    </source>
</evidence>
<organism evidence="2 4">
    <name type="scientific">Kaistella antarctica</name>
    <dbReference type="NCBI Taxonomy" id="266748"/>
    <lineage>
        <taxon>Bacteria</taxon>
        <taxon>Pseudomonadati</taxon>
        <taxon>Bacteroidota</taxon>
        <taxon>Flavobacteriia</taxon>
        <taxon>Flavobacteriales</taxon>
        <taxon>Weeksellaceae</taxon>
        <taxon>Chryseobacterium group</taxon>
        <taxon>Kaistella</taxon>
    </lineage>
</organism>
<protein>
    <submittedName>
        <fullName evidence="2">Uncharacterized protein</fullName>
    </submittedName>
</protein>
<dbReference type="STRING" id="266748.HY04_14140"/>
<evidence type="ECO:0000313" key="1">
    <source>
        <dbReference type="EMBL" id="KEY19529.1"/>
    </source>
</evidence>
<reference evidence="2 4" key="2">
    <citation type="submission" date="2018-12" db="EMBL/GenBank/DDBJ databases">
        <authorList>
            <consortium name="Pathogen Informatics"/>
        </authorList>
    </citation>
    <scope>NUCLEOTIDE SEQUENCE [LARGE SCALE GENOMIC DNA]</scope>
    <source>
        <strain evidence="2 4">NCTC13489</strain>
    </source>
</reference>
<dbReference type="EMBL" id="LR134441">
    <property type="protein sequence ID" value="VEH97223.1"/>
    <property type="molecule type" value="Genomic_DNA"/>
</dbReference>
<evidence type="ECO:0000313" key="2">
    <source>
        <dbReference type="EMBL" id="VEH97223.1"/>
    </source>
</evidence>
<reference evidence="1 3" key="1">
    <citation type="submission" date="2014-07" db="EMBL/GenBank/DDBJ databases">
        <authorList>
            <person name="Pisani N.G."/>
            <person name="Newman J.D."/>
        </authorList>
    </citation>
    <scope>NUCLEOTIDE SEQUENCE [LARGE SCALE GENOMIC DNA]</scope>
    <source>
        <strain evidence="1 3">LMG 24720</strain>
    </source>
</reference>
<keyword evidence="3" id="KW-1185">Reference proteome</keyword>
<sequence>MKNQIPPQIKGAESIAISKIDLETEQQAINHFELVKKRFLDVNSWEFFAGKEKAEFTLHGSTGILSLEKPQVGNYISIKIPLLHNPAEDGLDWVQVEVYEEEIKDHSEEIYMRLRPTSNPTLPSDKITHFLDSDATSNFIIRRENKTISAEVYARNEIPNTKDKTVLEKIRNKTVALGGMLLGSKIQWEGLTNGLIKGE</sequence>
<dbReference type="KEGG" id="cant:NCTC13489_00751"/>
<name>A0A448NP86_9FLAO</name>
<dbReference type="OrthoDB" id="947646at2"/>
<dbReference type="AlphaFoldDB" id="A0A448NP86"/>